<dbReference type="GO" id="GO:0000307">
    <property type="term" value="C:cyclin-dependent protein kinase holoenzyme complex"/>
    <property type="evidence" value="ECO:0007669"/>
    <property type="project" value="TreeGrafter"/>
</dbReference>
<keyword evidence="3" id="KW-1185">Reference proteome</keyword>
<dbReference type="PANTHER" id="PTHR15615:SF26">
    <property type="entry name" value="CYCLIN N-TERMINAL DOMAIN-CONTAINING PROTEIN"/>
    <property type="match status" value="1"/>
</dbReference>
<gene>
    <name evidence="2" type="ORF">DFA_11067</name>
</gene>
<evidence type="ECO:0000256" key="1">
    <source>
        <dbReference type="SAM" id="MobiDB-lite"/>
    </source>
</evidence>
<dbReference type="GO" id="GO:0016538">
    <property type="term" value="F:cyclin-dependent protein serine/threonine kinase regulator activity"/>
    <property type="evidence" value="ECO:0007669"/>
    <property type="project" value="TreeGrafter"/>
</dbReference>
<evidence type="ECO:0000313" key="3">
    <source>
        <dbReference type="Proteomes" id="UP000007797"/>
    </source>
</evidence>
<reference evidence="3" key="1">
    <citation type="journal article" date="2011" name="Genome Res.">
        <title>Phylogeny-wide analysis of social amoeba genomes highlights ancient origins for complex intercellular communication.</title>
        <authorList>
            <person name="Heidel A.J."/>
            <person name="Lawal H.M."/>
            <person name="Felder M."/>
            <person name="Schilde C."/>
            <person name="Helps N.R."/>
            <person name="Tunggal B."/>
            <person name="Rivero F."/>
            <person name="John U."/>
            <person name="Schleicher M."/>
            <person name="Eichinger L."/>
            <person name="Platzer M."/>
            <person name="Noegel A.A."/>
            <person name="Schaap P."/>
            <person name="Gloeckner G."/>
        </authorList>
    </citation>
    <scope>NUCLEOTIDE SEQUENCE [LARGE SCALE GENOMIC DNA]</scope>
    <source>
        <strain evidence="3">SH3</strain>
    </source>
</reference>
<dbReference type="GO" id="GO:0019901">
    <property type="term" value="F:protein kinase binding"/>
    <property type="evidence" value="ECO:0007669"/>
    <property type="project" value="InterPro"/>
</dbReference>
<accession>F4QEP5</accession>
<dbReference type="PANTHER" id="PTHR15615">
    <property type="match status" value="1"/>
</dbReference>
<dbReference type="AlphaFoldDB" id="F4QEP5"/>
<feature type="region of interest" description="Disordered" evidence="1">
    <location>
        <begin position="258"/>
        <end position="282"/>
    </location>
</feature>
<protein>
    <recommendedName>
        <fullName evidence="4">Cyclin N-terminal domain-containing protein</fullName>
    </recommendedName>
</protein>
<organism evidence="2 3">
    <name type="scientific">Cavenderia fasciculata</name>
    <name type="common">Slime mold</name>
    <name type="synonym">Dictyostelium fasciculatum</name>
    <dbReference type="NCBI Taxonomy" id="261658"/>
    <lineage>
        <taxon>Eukaryota</taxon>
        <taxon>Amoebozoa</taxon>
        <taxon>Evosea</taxon>
        <taxon>Eumycetozoa</taxon>
        <taxon>Dictyostelia</taxon>
        <taxon>Acytosteliales</taxon>
        <taxon>Cavenderiaceae</taxon>
        <taxon>Cavenderia</taxon>
    </lineage>
</organism>
<dbReference type="SUPFAM" id="SSF81995">
    <property type="entry name" value="beta-sandwich domain of Sec23/24"/>
    <property type="match status" value="1"/>
</dbReference>
<proteinExistence type="predicted"/>
<evidence type="ECO:0000313" key="2">
    <source>
        <dbReference type="EMBL" id="EGG13306.1"/>
    </source>
</evidence>
<dbReference type="Pfam" id="PF08613">
    <property type="entry name" value="Cyclin"/>
    <property type="match status" value="1"/>
</dbReference>
<name>F4QEP5_CACFS</name>
<dbReference type="Gene3D" id="1.10.472.10">
    <property type="entry name" value="Cyclin-like"/>
    <property type="match status" value="1"/>
</dbReference>
<dbReference type="STRING" id="1054147.F4QEP5"/>
<sequence>MSNEHQQAQQPSVAVVQQQQQQQAQQVQQQQAQQQAQQQVQQSARSHGYQRMFKRLLQTRSLQQKPLIPERIVASYKVYGWLIQHDPAYESTAFRREVLVAIDEIFDIVLAILEMMKCSSNLLVPIIIYADKFVNRSGIKHNQLFNLLLTSTVVTLKFWSESTQVNNAIIAEIFNFSLKDMNLMERRFLIGVDYNLCLTSETVTMYLLQLYENQQIFLSSFKHPFDNPPQLVRKPFELIQFQHHQQLLLQERLYQQQSQSQQSSPQASPSSSQESSPQQSVFYTTTNQPSPAVYTAVQQYASQQIYMPNQMVSPMC</sequence>
<dbReference type="KEGG" id="dfa:DFA_11067"/>
<dbReference type="GO" id="GO:0005634">
    <property type="term" value="C:nucleus"/>
    <property type="evidence" value="ECO:0007669"/>
    <property type="project" value="TreeGrafter"/>
</dbReference>
<dbReference type="Proteomes" id="UP000007797">
    <property type="component" value="Unassembled WGS sequence"/>
</dbReference>
<dbReference type="OMA" id="DMNLMER"/>
<dbReference type="RefSeq" id="XP_004350005.1">
    <property type="nucleotide sequence ID" value="XM_004349955.1"/>
</dbReference>
<feature type="compositionally biased region" description="Low complexity" evidence="1">
    <location>
        <begin position="258"/>
        <end position="280"/>
    </location>
</feature>
<dbReference type="GeneID" id="14866366"/>
<dbReference type="InterPro" id="IPR013922">
    <property type="entry name" value="Cyclin_PHO80-like"/>
</dbReference>
<evidence type="ECO:0008006" key="4">
    <source>
        <dbReference type="Google" id="ProtNLM"/>
    </source>
</evidence>
<dbReference type="EMBL" id="GL883029">
    <property type="protein sequence ID" value="EGG13306.1"/>
    <property type="molecule type" value="Genomic_DNA"/>
</dbReference>
<dbReference type="OrthoDB" id="10250320at2759"/>